<evidence type="ECO:0000256" key="6">
    <source>
        <dbReference type="SAM" id="Phobius"/>
    </source>
</evidence>
<feature type="transmembrane region" description="Helical" evidence="6">
    <location>
        <begin position="46"/>
        <end position="66"/>
    </location>
</feature>
<keyword evidence="2" id="KW-1003">Cell membrane</keyword>
<evidence type="ECO:0000256" key="4">
    <source>
        <dbReference type="ARBA" id="ARBA00022989"/>
    </source>
</evidence>
<evidence type="ECO:0000256" key="3">
    <source>
        <dbReference type="ARBA" id="ARBA00022692"/>
    </source>
</evidence>
<organism evidence="8 9">
    <name type="scientific">Mahella australiensis (strain DSM 15567 / CIP 107919 / 50-1 BON)</name>
    <dbReference type="NCBI Taxonomy" id="697281"/>
    <lineage>
        <taxon>Bacteria</taxon>
        <taxon>Bacillati</taxon>
        <taxon>Bacillota</taxon>
        <taxon>Clostridia</taxon>
        <taxon>Thermoanaerobacterales</taxon>
        <taxon>Thermoanaerobacterales Family IV. Incertae Sedis</taxon>
        <taxon>Mahella</taxon>
    </lineage>
</organism>
<dbReference type="KEGG" id="mas:Mahau_2397"/>
<dbReference type="AlphaFoldDB" id="F3ZWT9"/>
<reference evidence="8 9" key="2">
    <citation type="journal article" date="2011" name="Stand. Genomic Sci.">
        <title>Complete genome sequence of Mahella australiensis type strain (50-1 BON).</title>
        <authorList>
            <person name="Sikorski J."/>
            <person name="Teshima H."/>
            <person name="Nolan M."/>
            <person name="Lucas S."/>
            <person name="Hammon N."/>
            <person name="Deshpande S."/>
            <person name="Cheng J.F."/>
            <person name="Pitluck S."/>
            <person name="Liolios K."/>
            <person name="Pagani I."/>
            <person name="Ivanova N."/>
            <person name="Huntemann M."/>
            <person name="Mavromatis K."/>
            <person name="Ovchinikova G."/>
            <person name="Pati A."/>
            <person name="Tapia R."/>
            <person name="Han C."/>
            <person name="Goodwin L."/>
            <person name="Chen A."/>
            <person name="Palaniappan K."/>
            <person name="Land M."/>
            <person name="Hauser L."/>
            <person name="Ngatchou-Djao O.D."/>
            <person name="Rohde M."/>
            <person name="Pukall R."/>
            <person name="Spring S."/>
            <person name="Abt B."/>
            <person name="Goker M."/>
            <person name="Detter J.C."/>
            <person name="Woyke T."/>
            <person name="Bristow J."/>
            <person name="Markowitz V."/>
            <person name="Hugenholtz P."/>
            <person name="Eisen J.A."/>
            <person name="Kyrpides N.C."/>
            <person name="Klenk H.P."/>
            <person name="Lapidus A."/>
        </authorList>
    </citation>
    <scope>NUCLEOTIDE SEQUENCE [LARGE SCALE GENOMIC DNA]</scope>
    <source>
        <strain evidence="9">DSM 15567 / CIP 107919 / 50-1 BON</strain>
    </source>
</reference>
<dbReference type="RefSeq" id="WP_013781987.1">
    <property type="nucleotide sequence ID" value="NC_015520.1"/>
</dbReference>
<comment type="subcellular location">
    <subcellularLocation>
        <location evidence="1">Cell membrane</location>
        <topology evidence="1">Multi-pass membrane protein</topology>
    </subcellularLocation>
</comment>
<evidence type="ECO:0000259" key="7">
    <source>
        <dbReference type="Pfam" id="PF00482"/>
    </source>
</evidence>
<keyword evidence="5 6" id="KW-0472">Membrane</keyword>
<sequence length="250" mass="27874">MKAQFVKKSTAEKIAGKSIIDKIDRTLQNTGGARLFIFDAKNAAELFSAVLVLSALMSIILVFGLMRGISPTILFIGLAGFGITLYVGYQKPIDEFKQRLMKDNELPTVVNLLVQGLSVEMPVENILQYIADNKHGAMRDIIKGAIDNINLGIPLEQSLQEAAEKSMNKYFQRVTRILTKSKESSKGLAAQLQDVLSDMEEERLNTKLSHVNMLDNALFFVVFLGYFLPLIVMILMPMITSMGFLNFFAQ</sequence>
<dbReference type="STRING" id="697281.Mahau_2397"/>
<name>F3ZWT9_MAHA5</name>
<accession>F3ZWT9</accession>
<keyword evidence="9" id="KW-1185">Reference proteome</keyword>
<dbReference type="HOGENOM" id="CLU_1110385_0_0_9"/>
<evidence type="ECO:0000313" key="9">
    <source>
        <dbReference type="Proteomes" id="UP000008457"/>
    </source>
</evidence>
<dbReference type="eggNOG" id="COG2064">
    <property type="taxonomic scope" value="Bacteria"/>
</dbReference>
<dbReference type="EMBL" id="CP002360">
    <property type="protein sequence ID" value="AEE97561.1"/>
    <property type="molecule type" value="Genomic_DNA"/>
</dbReference>
<keyword evidence="4 6" id="KW-1133">Transmembrane helix</keyword>
<evidence type="ECO:0000313" key="8">
    <source>
        <dbReference type="EMBL" id="AEE97561.1"/>
    </source>
</evidence>
<feature type="domain" description="Type II secretion system protein GspF" evidence="7">
    <location>
        <begin position="112"/>
        <end position="235"/>
    </location>
</feature>
<dbReference type="InterPro" id="IPR018076">
    <property type="entry name" value="T2SS_GspF_dom"/>
</dbReference>
<feature type="transmembrane region" description="Helical" evidence="6">
    <location>
        <begin position="72"/>
        <end position="89"/>
    </location>
</feature>
<dbReference type="InterPro" id="IPR042094">
    <property type="entry name" value="T2SS_GspF_sf"/>
</dbReference>
<feature type="transmembrane region" description="Helical" evidence="6">
    <location>
        <begin position="217"/>
        <end position="239"/>
    </location>
</feature>
<reference evidence="9" key="1">
    <citation type="submission" date="2010-11" db="EMBL/GenBank/DDBJ databases">
        <title>The complete genome of Mahella australiensis DSM 15567.</title>
        <authorList>
            <consortium name="US DOE Joint Genome Institute (JGI-PGF)"/>
            <person name="Lucas S."/>
            <person name="Copeland A."/>
            <person name="Lapidus A."/>
            <person name="Bruce D."/>
            <person name="Goodwin L."/>
            <person name="Pitluck S."/>
            <person name="Kyrpides N."/>
            <person name="Mavromatis K."/>
            <person name="Pagani I."/>
            <person name="Ivanova N."/>
            <person name="Teshima H."/>
            <person name="Brettin T."/>
            <person name="Detter J.C."/>
            <person name="Han C."/>
            <person name="Tapia R."/>
            <person name="Land M."/>
            <person name="Hauser L."/>
            <person name="Markowitz V."/>
            <person name="Cheng J.-F."/>
            <person name="Hugenholtz P."/>
            <person name="Woyke T."/>
            <person name="Wu D."/>
            <person name="Spring S."/>
            <person name="Pukall R."/>
            <person name="Steenblock K."/>
            <person name="Schneider S."/>
            <person name="Klenk H.-P."/>
            <person name="Eisen J.A."/>
        </authorList>
    </citation>
    <scope>NUCLEOTIDE SEQUENCE [LARGE SCALE GENOMIC DNA]</scope>
    <source>
        <strain evidence="9">DSM 15567 / CIP 107919 / 50-1 BON</strain>
    </source>
</reference>
<gene>
    <name evidence="8" type="ordered locus">Mahau_2397</name>
</gene>
<evidence type="ECO:0000256" key="2">
    <source>
        <dbReference type="ARBA" id="ARBA00022475"/>
    </source>
</evidence>
<dbReference type="Pfam" id="PF00482">
    <property type="entry name" value="T2SSF"/>
    <property type="match status" value="1"/>
</dbReference>
<proteinExistence type="predicted"/>
<dbReference type="PANTHER" id="PTHR35007">
    <property type="entry name" value="INTEGRAL MEMBRANE PROTEIN-RELATED"/>
    <property type="match status" value="1"/>
</dbReference>
<dbReference type="Proteomes" id="UP000008457">
    <property type="component" value="Chromosome"/>
</dbReference>
<evidence type="ECO:0000256" key="5">
    <source>
        <dbReference type="ARBA" id="ARBA00023136"/>
    </source>
</evidence>
<dbReference type="GO" id="GO:0005886">
    <property type="term" value="C:plasma membrane"/>
    <property type="evidence" value="ECO:0007669"/>
    <property type="project" value="UniProtKB-SubCell"/>
</dbReference>
<dbReference type="Gene3D" id="1.20.81.30">
    <property type="entry name" value="Type II secretion system (T2SS), domain F"/>
    <property type="match status" value="1"/>
</dbReference>
<dbReference type="PANTHER" id="PTHR35007:SF2">
    <property type="entry name" value="PILUS ASSEMBLE PROTEIN"/>
    <property type="match status" value="1"/>
</dbReference>
<protein>
    <submittedName>
        <fullName evidence="8">Type II secretion system F domain protein</fullName>
    </submittedName>
</protein>
<evidence type="ECO:0000256" key="1">
    <source>
        <dbReference type="ARBA" id="ARBA00004651"/>
    </source>
</evidence>
<keyword evidence="3 6" id="KW-0812">Transmembrane</keyword>